<accession>A0ABD0PNW3</accession>
<evidence type="ECO:0000259" key="11">
    <source>
        <dbReference type="PROSITE" id="PS00022"/>
    </source>
</evidence>
<keyword evidence="14" id="KW-1185">Reference proteome</keyword>
<comment type="subcellular location">
    <subcellularLocation>
        <location evidence="2">Cell membrane</location>
    </subcellularLocation>
    <subcellularLocation>
        <location evidence="1">Membrane</location>
        <topology evidence="1">Single-pass membrane protein</topology>
    </subcellularLocation>
</comment>
<evidence type="ECO:0000256" key="5">
    <source>
        <dbReference type="ARBA" id="ARBA00022536"/>
    </source>
</evidence>
<protein>
    <recommendedName>
        <fullName evidence="11 12">EGF-like domain-containing protein</fullName>
    </recommendedName>
</protein>
<dbReference type="Pfam" id="PF23106">
    <property type="entry name" value="EGF_Teneurin"/>
    <property type="match status" value="2"/>
</dbReference>
<dbReference type="GO" id="GO:0005886">
    <property type="term" value="C:plasma membrane"/>
    <property type="evidence" value="ECO:0007669"/>
    <property type="project" value="UniProtKB-SubCell"/>
</dbReference>
<evidence type="ECO:0000256" key="1">
    <source>
        <dbReference type="ARBA" id="ARBA00004167"/>
    </source>
</evidence>
<feature type="domain" description="EGF-like" evidence="11 12">
    <location>
        <begin position="44"/>
        <end position="55"/>
    </location>
</feature>
<keyword evidence="9" id="KW-0472">Membrane</keyword>
<evidence type="ECO:0000256" key="3">
    <source>
        <dbReference type="ARBA" id="ARBA00009385"/>
    </source>
</evidence>
<keyword evidence="5" id="KW-0245">EGF-like domain</keyword>
<dbReference type="FunFam" id="2.10.25.10:FF:000021">
    <property type="entry name" value="Teneurin transmembrane protein 2"/>
    <property type="match status" value="1"/>
</dbReference>
<keyword evidence="10" id="KW-1015">Disulfide bond</keyword>
<dbReference type="PROSITE" id="PS01186">
    <property type="entry name" value="EGF_2"/>
    <property type="match status" value="2"/>
</dbReference>
<feature type="domain" description="EGF-like" evidence="11 12">
    <location>
        <begin position="10"/>
        <end position="21"/>
    </location>
</feature>
<evidence type="ECO:0000256" key="7">
    <source>
        <dbReference type="ARBA" id="ARBA00022737"/>
    </source>
</evidence>
<dbReference type="InterPro" id="IPR051216">
    <property type="entry name" value="Teneurin"/>
</dbReference>
<keyword evidence="6" id="KW-0812">Transmembrane</keyword>
<dbReference type="PROSITE" id="PS00022">
    <property type="entry name" value="EGF_1"/>
    <property type="match status" value="2"/>
</dbReference>
<organism evidence="13 14">
    <name type="scientific">Cirrhinus mrigala</name>
    <name type="common">Mrigala</name>
    <dbReference type="NCBI Taxonomy" id="683832"/>
    <lineage>
        <taxon>Eukaryota</taxon>
        <taxon>Metazoa</taxon>
        <taxon>Chordata</taxon>
        <taxon>Craniata</taxon>
        <taxon>Vertebrata</taxon>
        <taxon>Euteleostomi</taxon>
        <taxon>Actinopterygii</taxon>
        <taxon>Neopterygii</taxon>
        <taxon>Teleostei</taxon>
        <taxon>Ostariophysi</taxon>
        <taxon>Cypriniformes</taxon>
        <taxon>Cyprinidae</taxon>
        <taxon>Labeoninae</taxon>
        <taxon>Labeonini</taxon>
        <taxon>Cirrhinus</taxon>
    </lineage>
</organism>
<dbReference type="EMBL" id="JAMKFB020000014">
    <property type="protein sequence ID" value="KAL0175739.1"/>
    <property type="molecule type" value="Genomic_DNA"/>
</dbReference>
<feature type="non-terminal residue" evidence="13">
    <location>
        <position position="1"/>
    </location>
</feature>
<keyword evidence="4" id="KW-1003">Cell membrane</keyword>
<evidence type="ECO:0000256" key="10">
    <source>
        <dbReference type="ARBA" id="ARBA00023157"/>
    </source>
</evidence>
<evidence type="ECO:0000256" key="8">
    <source>
        <dbReference type="ARBA" id="ARBA00022989"/>
    </source>
</evidence>
<dbReference type="SUPFAM" id="SSF57196">
    <property type="entry name" value="EGF/Laminin"/>
    <property type="match status" value="2"/>
</dbReference>
<dbReference type="AlphaFoldDB" id="A0ABD0PNW3"/>
<reference evidence="13 14" key="1">
    <citation type="submission" date="2024-05" db="EMBL/GenBank/DDBJ databases">
        <title>Genome sequencing and assembly of Indian major carp, Cirrhinus mrigala (Hamilton, 1822).</title>
        <authorList>
            <person name="Mohindra V."/>
            <person name="Chowdhury L.M."/>
            <person name="Lal K."/>
            <person name="Jena J.K."/>
        </authorList>
    </citation>
    <scope>NUCLEOTIDE SEQUENCE [LARGE SCALE GENOMIC DNA]</scope>
    <source>
        <strain evidence="13">CM1030</strain>
        <tissue evidence="13">Blood</tissue>
    </source>
</reference>
<evidence type="ECO:0000256" key="2">
    <source>
        <dbReference type="ARBA" id="ARBA00004236"/>
    </source>
</evidence>
<dbReference type="PANTHER" id="PTHR11219">
    <property type="entry name" value="TENEURIN AND N-ACETYLGLUCOSAMINE-1-PHOSPHODIESTER ALPHA-N-ACETYLGLUCOSAMINIDASE"/>
    <property type="match status" value="1"/>
</dbReference>
<sequence>GNGQYDKGSCICYSGWKGPECDVPISQCIDPQCGGHGTCTEGTCVCSLGYKGENCAE</sequence>
<dbReference type="PANTHER" id="PTHR11219:SF8">
    <property type="entry name" value="TENEURIN-2"/>
    <property type="match status" value="1"/>
</dbReference>
<comment type="similarity">
    <text evidence="3">Belongs to the tenascin family. Teneurin subfamily.</text>
</comment>
<evidence type="ECO:0000256" key="6">
    <source>
        <dbReference type="ARBA" id="ARBA00022692"/>
    </source>
</evidence>
<proteinExistence type="inferred from homology"/>
<comment type="caution">
    <text evidence="13">The sequence shown here is derived from an EMBL/GenBank/DDBJ whole genome shotgun (WGS) entry which is preliminary data.</text>
</comment>
<evidence type="ECO:0000259" key="12">
    <source>
        <dbReference type="PROSITE" id="PS01186"/>
    </source>
</evidence>
<name>A0ABD0PNW3_CIRMR</name>
<gene>
    <name evidence="13" type="ORF">M9458_028069</name>
</gene>
<evidence type="ECO:0000256" key="4">
    <source>
        <dbReference type="ARBA" id="ARBA00022475"/>
    </source>
</evidence>
<dbReference type="Proteomes" id="UP001529510">
    <property type="component" value="Unassembled WGS sequence"/>
</dbReference>
<evidence type="ECO:0000313" key="13">
    <source>
        <dbReference type="EMBL" id="KAL0175739.1"/>
    </source>
</evidence>
<dbReference type="FunFam" id="2.10.25.10:FF:000013">
    <property type="entry name" value="Teneurin transmembrane protein 4"/>
    <property type="match status" value="1"/>
</dbReference>
<evidence type="ECO:0000256" key="9">
    <source>
        <dbReference type="ARBA" id="ARBA00023136"/>
    </source>
</evidence>
<keyword evidence="7" id="KW-0677">Repeat</keyword>
<keyword evidence="8" id="KW-1133">Transmembrane helix</keyword>
<dbReference type="InterPro" id="IPR000742">
    <property type="entry name" value="EGF"/>
</dbReference>
<evidence type="ECO:0000313" key="14">
    <source>
        <dbReference type="Proteomes" id="UP001529510"/>
    </source>
</evidence>
<feature type="non-terminal residue" evidence="13">
    <location>
        <position position="57"/>
    </location>
</feature>
<dbReference type="Gene3D" id="2.10.25.10">
    <property type="entry name" value="Laminin"/>
    <property type="match status" value="2"/>
</dbReference>